<dbReference type="Proteomes" id="UP001482620">
    <property type="component" value="Unassembled WGS sequence"/>
</dbReference>
<organism evidence="1 2">
    <name type="scientific">Ilyodon furcidens</name>
    <name type="common">goldbreast splitfin</name>
    <dbReference type="NCBI Taxonomy" id="33524"/>
    <lineage>
        <taxon>Eukaryota</taxon>
        <taxon>Metazoa</taxon>
        <taxon>Chordata</taxon>
        <taxon>Craniata</taxon>
        <taxon>Vertebrata</taxon>
        <taxon>Euteleostomi</taxon>
        <taxon>Actinopterygii</taxon>
        <taxon>Neopterygii</taxon>
        <taxon>Teleostei</taxon>
        <taxon>Neoteleostei</taxon>
        <taxon>Acanthomorphata</taxon>
        <taxon>Ovalentaria</taxon>
        <taxon>Atherinomorphae</taxon>
        <taxon>Cyprinodontiformes</taxon>
        <taxon>Goodeidae</taxon>
        <taxon>Ilyodon</taxon>
    </lineage>
</organism>
<evidence type="ECO:0000313" key="1">
    <source>
        <dbReference type="EMBL" id="MEQ2242243.1"/>
    </source>
</evidence>
<sequence>MTASLLPSWFYSPSVTATWPVSACATDQSKKLTKHTSYFARTISQKVEDEQSEVDGVVLLVEWGNLCAIFKPGPLITICVPRCGSFLNFEHFQFSQSAN</sequence>
<protein>
    <submittedName>
        <fullName evidence="1">Uncharacterized protein</fullName>
    </submittedName>
</protein>
<accession>A0ABV0UEK6</accession>
<reference evidence="1 2" key="1">
    <citation type="submission" date="2021-06" db="EMBL/GenBank/DDBJ databases">
        <authorList>
            <person name="Palmer J.M."/>
        </authorList>
    </citation>
    <scope>NUCLEOTIDE SEQUENCE [LARGE SCALE GENOMIC DNA]</scope>
    <source>
        <strain evidence="2">if_2019</strain>
        <tissue evidence="1">Muscle</tissue>
    </source>
</reference>
<comment type="caution">
    <text evidence="1">The sequence shown here is derived from an EMBL/GenBank/DDBJ whole genome shotgun (WGS) entry which is preliminary data.</text>
</comment>
<evidence type="ECO:0000313" key="2">
    <source>
        <dbReference type="Proteomes" id="UP001482620"/>
    </source>
</evidence>
<name>A0ABV0UEK6_9TELE</name>
<keyword evidence="2" id="KW-1185">Reference proteome</keyword>
<dbReference type="EMBL" id="JAHRIQ010063722">
    <property type="protein sequence ID" value="MEQ2242243.1"/>
    <property type="molecule type" value="Genomic_DNA"/>
</dbReference>
<proteinExistence type="predicted"/>
<gene>
    <name evidence="1" type="ORF">ILYODFUR_033652</name>
</gene>